<feature type="compositionally biased region" description="Pro residues" evidence="1">
    <location>
        <begin position="365"/>
        <end position="415"/>
    </location>
</feature>
<sequence>MSQQRSNTHATKLGRFVSIGRVAVPKPVNLPSQRFEHNGNDPNAQLVPKNATGTWQGDREDPYASARSDRERSYGNWRDENRERQYSPPRQHQESYRDDRRGGSYDGGRRERDDDHGGWRDRGRSSVDDRWGRGERTSPDRLTSWRRREESPEMSRPAARSPPRVARRSIEIKHTAEGALDQLHIPHGDHEWGQDDELGDLELPSWLAKETGQDGERSKSRPTPTPKSNISSPALKQRSSPIKILTRPHDSAHHNSAHSTRDHLKELRREPGEEKKLWTPPEPIGGAKKPTTLTHHHRDKTSTPPKAIPKVSVRQNHHHPIPEPKHVVKTPPPKARKPSPSPPRPPPGAPPPLPSSPHPTTSHIPPLPPTPPGAPPPLPPGAPPPRPPGPPPGSSPPRPPLPPPGAPPPLPPGAPPLETAMRAQLHVSESPKANGSSKKQTSYSKKKPVKVAKVVEASTEKVTDENIKPTPKKSSSKFAFRGKKGDQASTVSASGDTASDSEAAATESASSKKNPQKGSKSKLSKKFSTPTKTISEADALKSPDLSRAASGTTI</sequence>
<feature type="compositionally biased region" description="Polar residues" evidence="1">
    <location>
        <begin position="1"/>
        <end position="10"/>
    </location>
</feature>
<dbReference type="PRINTS" id="PR01217">
    <property type="entry name" value="PRICHEXTENSN"/>
</dbReference>
<feature type="compositionally biased region" description="Basic and acidic residues" evidence="1">
    <location>
        <begin position="57"/>
        <end position="139"/>
    </location>
</feature>
<feature type="compositionally biased region" description="Basic and acidic residues" evidence="1">
    <location>
        <begin position="247"/>
        <end position="277"/>
    </location>
</feature>
<feature type="compositionally biased region" description="Pro residues" evidence="1">
    <location>
        <begin position="339"/>
        <end position="357"/>
    </location>
</feature>
<feature type="compositionally biased region" description="Low complexity" evidence="1">
    <location>
        <begin position="154"/>
        <end position="164"/>
    </location>
</feature>
<gene>
    <name evidence="2" type="ORF">OMED0929_LOCUS2114</name>
</gene>
<protein>
    <submittedName>
        <fullName evidence="2">Uncharacterized protein</fullName>
    </submittedName>
</protein>
<dbReference type="AlphaFoldDB" id="A0A6U0ES52"/>
<feature type="compositionally biased region" description="Low complexity" evidence="1">
    <location>
        <begin position="492"/>
        <end position="511"/>
    </location>
</feature>
<feature type="region of interest" description="Disordered" evidence="1">
    <location>
        <begin position="1"/>
        <end position="554"/>
    </location>
</feature>
<proteinExistence type="predicted"/>
<dbReference type="EMBL" id="HBEW01002570">
    <property type="protein sequence ID" value="CAD8579157.1"/>
    <property type="molecule type" value="Transcribed_RNA"/>
</dbReference>
<evidence type="ECO:0000256" key="1">
    <source>
        <dbReference type="SAM" id="MobiDB-lite"/>
    </source>
</evidence>
<feature type="compositionally biased region" description="Polar residues" evidence="1">
    <location>
        <begin position="226"/>
        <end position="240"/>
    </location>
</feature>
<organism evidence="2">
    <name type="scientific">Ostreococcus mediterraneus</name>
    <dbReference type="NCBI Taxonomy" id="1486918"/>
    <lineage>
        <taxon>Eukaryota</taxon>
        <taxon>Viridiplantae</taxon>
        <taxon>Chlorophyta</taxon>
        <taxon>Mamiellophyceae</taxon>
        <taxon>Mamiellales</taxon>
        <taxon>Bathycoccaceae</taxon>
        <taxon>Ostreococcus</taxon>
    </lineage>
</organism>
<feature type="compositionally biased region" description="Basic and acidic residues" evidence="1">
    <location>
        <begin position="184"/>
        <end position="193"/>
    </location>
</feature>
<name>A0A6U0ES52_9CHLO</name>
<reference evidence="2" key="1">
    <citation type="submission" date="2021-01" db="EMBL/GenBank/DDBJ databases">
        <authorList>
            <person name="Corre E."/>
            <person name="Pelletier E."/>
            <person name="Niang G."/>
            <person name="Scheremetjew M."/>
            <person name="Finn R."/>
            <person name="Kale V."/>
            <person name="Holt S."/>
            <person name="Cochrane G."/>
            <person name="Meng A."/>
            <person name="Brown T."/>
            <person name="Cohen L."/>
        </authorList>
    </citation>
    <scope>NUCLEOTIDE SEQUENCE</scope>
    <source>
        <strain evidence="2">Clade-D-RCC2572</strain>
    </source>
</reference>
<accession>A0A6U0ES52</accession>
<feature type="compositionally biased region" description="Basic and acidic residues" evidence="1">
    <location>
        <begin position="458"/>
        <end position="467"/>
    </location>
</feature>
<evidence type="ECO:0000313" key="2">
    <source>
        <dbReference type="EMBL" id="CAD8579157.1"/>
    </source>
</evidence>